<evidence type="ECO:0000313" key="3">
    <source>
        <dbReference type="Proteomes" id="UP000824782"/>
    </source>
</evidence>
<evidence type="ECO:0000256" key="1">
    <source>
        <dbReference type="SAM" id="Phobius"/>
    </source>
</evidence>
<reference evidence="2" key="1">
    <citation type="thesis" date="2020" institute="ProQuest LLC" country="789 East Eisenhower Parkway, Ann Arbor, MI, USA">
        <title>Comparative Genomics and Chromosome Evolution.</title>
        <authorList>
            <person name="Mudd A.B."/>
        </authorList>
    </citation>
    <scope>NUCLEOTIDE SEQUENCE</scope>
    <source>
        <strain evidence="2">237g6f4</strain>
        <tissue evidence="2">Blood</tissue>
    </source>
</reference>
<keyword evidence="3" id="KW-1185">Reference proteome</keyword>
<feature type="transmembrane region" description="Helical" evidence="1">
    <location>
        <begin position="66"/>
        <end position="84"/>
    </location>
</feature>
<accession>A0AAV6YXA4</accession>
<dbReference type="Proteomes" id="UP000824782">
    <property type="component" value="Unassembled WGS sequence"/>
</dbReference>
<proteinExistence type="predicted"/>
<comment type="caution">
    <text evidence="2">The sequence shown here is derived from an EMBL/GenBank/DDBJ whole genome shotgun (WGS) entry which is preliminary data.</text>
</comment>
<protein>
    <submittedName>
        <fullName evidence="2">Uncharacterized protein</fullName>
    </submittedName>
</protein>
<keyword evidence="1" id="KW-0472">Membrane</keyword>
<dbReference type="EMBL" id="WNYA01007200">
    <property type="protein sequence ID" value="KAG8541546.1"/>
    <property type="molecule type" value="Genomic_DNA"/>
</dbReference>
<keyword evidence="1" id="KW-1133">Transmembrane helix</keyword>
<gene>
    <name evidence="2" type="ORF">GDO81_028734</name>
</gene>
<keyword evidence="1" id="KW-0812">Transmembrane</keyword>
<sequence length="86" mass="10030">MDIHTADICPRSYNWRSCVCVYIYLVYVDNFNHTSDLESLKSLSLVYNPHLGGRCPLSSHHALPSFIAYIMFLDDLVLLFRVTYHF</sequence>
<organism evidence="2 3">
    <name type="scientific">Engystomops pustulosus</name>
    <name type="common">Tungara frog</name>
    <name type="synonym">Physalaemus pustulosus</name>
    <dbReference type="NCBI Taxonomy" id="76066"/>
    <lineage>
        <taxon>Eukaryota</taxon>
        <taxon>Metazoa</taxon>
        <taxon>Chordata</taxon>
        <taxon>Craniata</taxon>
        <taxon>Vertebrata</taxon>
        <taxon>Euteleostomi</taxon>
        <taxon>Amphibia</taxon>
        <taxon>Batrachia</taxon>
        <taxon>Anura</taxon>
        <taxon>Neobatrachia</taxon>
        <taxon>Hyloidea</taxon>
        <taxon>Leptodactylidae</taxon>
        <taxon>Leiuperinae</taxon>
        <taxon>Engystomops</taxon>
    </lineage>
</organism>
<dbReference type="AlphaFoldDB" id="A0AAV6YXA4"/>
<name>A0AAV6YXA4_ENGPU</name>
<evidence type="ECO:0000313" key="2">
    <source>
        <dbReference type="EMBL" id="KAG8541546.1"/>
    </source>
</evidence>